<keyword evidence="1" id="KW-0121">Carboxypeptidase</keyword>
<dbReference type="EMBL" id="VTWU01000001">
    <property type="protein sequence ID" value="KAA9339760.1"/>
    <property type="molecule type" value="Genomic_DNA"/>
</dbReference>
<evidence type="ECO:0000313" key="1">
    <source>
        <dbReference type="EMBL" id="KAA9339760.1"/>
    </source>
</evidence>
<comment type="caution">
    <text evidence="1">The sequence shown here is derived from an EMBL/GenBank/DDBJ whole genome shotgun (WGS) entry which is preliminary data.</text>
</comment>
<dbReference type="Pfam" id="PF13715">
    <property type="entry name" value="CarbopepD_reg_2"/>
    <property type="match status" value="1"/>
</dbReference>
<evidence type="ECO:0000313" key="2">
    <source>
        <dbReference type="Proteomes" id="UP000326380"/>
    </source>
</evidence>
<dbReference type="AlphaFoldDB" id="A0AA88FM78"/>
<gene>
    <name evidence="1" type="ORF">F0P96_03855</name>
</gene>
<keyword evidence="1" id="KW-0645">Protease</keyword>
<proteinExistence type="predicted"/>
<keyword evidence="1" id="KW-0378">Hydrolase</keyword>
<dbReference type="InterPro" id="IPR008969">
    <property type="entry name" value="CarboxyPept-like_regulatory"/>
</dbReference>
<accession>A0AA88FM78</accession>
<organism evidence="1 2">
    <name type="scientific">Hymenobacter busanensis</name>
    <dbReference type="NCBI Taxonomy" id="2607656"/>
    <lineage>
        <taxon>Bacteria</taxon>
        <taxon>Pseudomonadati</taxon>
        <taxon>Bacteroidota</taxon>
        <taxon>Cytophagia</taxon>
        <taxon>Cytophagales</taxon>
        <taxon>Hymenobacteraceae</taxon>
        <taxon>Hymenobacter</taxon>
    </lineage>
</organism>
<dbReference type="Gene3D" id="2.60.40.1120">
    <property type="entry name" value="Carboxypeptidase-like, regulatory domain"/>
    <property type="match status" value="1"/>
</dbReference>
<dbReference type="Proteomes" id="UP000326380">
    <property type="component" value="Unassembled WGS sequence"/>
</dbReference>
<protein>
    <submittedName>
        <fullName evidence="1">Carboxypeptidase-like regulatory domain-containing protein</fullName>
    </submittedName>
</protein>
<keyword evidence="2" id="KW-1185">Reference proteome</keyword>
<dbReference type="SUPFAM" id="SSF49464">
    <property type="entry name" value="Carboxypeptidase regulatory domain-like"/>
    <property type="match status" value="1"/>
</dbReference>
<name>A0AA88FM78_9BACT</name>
<reference evidence="1 2" key="1">
    <citation type="submission" date="2019-09" db="EMBL/GenBank/DDBJ databases">
        <title>Genome sequence of Hymenobacter sp. M3.</title>
        <authorList>
            <person name="Srinivasan S."/>
        </authorList>
    </citation>
    <scope>NUCLEOTIDE SEQUENCE [LARGE SCALE GENOMIC DNA]</scope>
    <source>
        <strain evidence="1 2">M3</strain>
    </source>
</reference>
<sequence length="302" mass="34209">MKLYLYPFFRVYLRFCICMLNRLLAVMLFGFFALAAQAQILPLEGRVLNARTGQPVPFATLGVPRRGLGTVADEQGRYLLRLPAGPADTLIITSVGFSREVVLPAALAAGQREFQLMPQEQLISNVTIAHRPVHPAVLGRTQEKGDVRWMAGSSGKETVDDEWGWELGAVLMPKSHALLEEFHVFLLDNQYEHLRFRLNLYTLEQGRPGKPLLSQDIQLTTAAKQKGWLTVDLRPYNLTLEAQPVVATIQWLQSEKTKPANKYFSIPVKRQPKQVMVERENSQALWTIHPMQPSLYFSLLTE</sequence>
<dbReference type="GO" id="GO:0004180">
    <property type="term" value="F:carboxypeptidase activity"/>
    <property type="evidence" value="ECO:0007669"/>
    <property type="project" value="UniProtKB-KW"/>
</dbReference>